<dbReference type="Proteomes" id="UP000501690">
    <property type="component" value="Linkage Group LG2"/>
</dbReference>
<organism evidence="1 2">
    <name type="scientific">Vigna unguiculata</name>
    <name type="common">Cowpea</name>
    <dbReference type="NCBI Taxonomy" id="3917"/>
    <lineage>
        <taxon>Eukaryota</taxon>
        <taxon>Viridiplantae</taxon>
        <taxon>Streptophyta</taxon>
        <taxon>Embryophyta</taxon>
        <taxon>Tracheophyta</taxon>
        <taxon>Spermatophyta</taxon>
        <taxon>Magnoliopsida</taxon>
        <taxon>eudicotyledons</taxon>
        <taxon>Gunneridae</taxon>
        <taxon>Pentapetalae</taxon>
        <taxon>rosids</taxon>
        <taxon>fabids</taxon>
        <taxon>Fabales</taxon>
        <taxon>Fabaceae</taxon>
        <taxon>Papilionoideae</taxon>
        <taxon>50 kb inversion clade</taxon>
        <taxon>NPAAA clade</taxon>
        <taxon>indigoferoid/millettioid clade</taxon>
        <taxon>Phaseoleae</taxon>
        <taxon>Vigna</taxon>
    </lineage>
</organism>
<accession>A0A4D6L2S9</accession>
<dbReference type="EMBL" id="CP039346">
    <property type="protein sequence ID" value="QCD82776.1"/>
    <property type="molecule type" value="Genomic_DNA"/>
</dbReference>
<dbReference type="AlphaFoldDB" id="A0A4D6L2S9"/>
<reference evidence="1 2" key="1">
    <citation type="submission" date="2019-04" db="EMBL/GenBank/DDBJ databases">
        <title>An improved genome assembly and genetic linkage map for asparagus bean, Vigna unguiculata ssp. sesquipedialis.</title>
        <authorList>
            <person name="Xia Q."/>
            <person name="Zhang R."/>
            <person name="Dong Y."/>
        </authorList>
    </citation>
    <scope>NUCLEOTIDE SEQUENCE [LARGE SCALE GENOMIC DNA]</scope>
    <source>
        <tissue evidence="1">Leaf</tissue>
    </source>
</reference>
<name>A0A4D6L2S9_VIGUN</name>
<sequence>MSEIDRFVPLQELSVIDVGVRTAKFTALSLSLPNNHRHRAKLSSPSPCKVAAVVNMRSRRCRHRAKSSPHGRVLFLCSSSASIIVALCYLRCRNTWSPSLCRPHRPSLICFLHLKELSVIDVGVRTAKLIQVIKLS</sequence>
<proteinExistence type="predicted"/>
<evidence type="ECO:0000313" key="2">
    <source>
        <dbReference type="Proteomes" id="UP000501690"/>
    </source>
</evidence>
<gene>
    <name evidence="1" type="ORF">DEO72_LG2g3117</name>
</gene>
<evidence type="ECO:0000313" key="1">
    <source>
        <dbReference type="EMBL" id="QCD82776.1"/>
    </source>
</evidence>
<keyword evidence="2" id="KW-1185">Reference proteome</keyword>
<protein>
    <submittedName>
        <fullName evidence="1">Uncharacterized protein</fullName>
    </submittedName>
</protein>